<keyword evidence="1" id="KW-0175">Coiled coil</keyword>
<accession>M7STL7</accession>
<feature type="coiled-coil region" evidence="1">
    <location>
        <begin position="421"/>
        <end position="448"/>
    </location>
</feature>
<dbReference type="PANTHER" id="PTHR46007">
    <property type="entry name" value="MEDIATOR OF RNA POLYMERASE II TRANSCRIPTION SUBUNIT 12"/>
    <property type="match status" value="1"/>
</dbReference>
<gene>
    <name evidence="3" type="ORF">UCREL1_5139</name>
</gene>
<evidence type="ECO:0000313" key="3">
    <source>
        <dbReference type="EMBL" id="EMR67858.1"/>
    </source>
</evidence>
<proteinExistence type="predicted"/>
<protein>
    <submittedName>
        <fullName evidence="3">Uncharacterized protein</fullName>
    </submittedName>
</protein>
<dbReference type="EMBL" id="KB706336">
    <property type="protein sequence ID" value="EMR67858.1"/>
    <property type="molecule type" value="Genomic_DNA"/>
</dbReference>
<feature type="compositionally biased region" description="Basic and acidic residues" evidence="2">
    <location>
        <begin position="465"/>
        <end position="488"/>
    </location>
</feature>
<feature type="compositionally biased region" description="Low complexity" evidence="2">
    <location>
        <begin position="148"/>
        <end position="195"/>
    </location>
</feature>
<dbReference type="GO" id="GO:0016592">
    <property type="term" value="C:mediator complex"/>
    <property type="evidence" value="ECO:0007669"/>
    <property type="project" value="TreeGrafter"/>
</dbReference>
<feature type="region of interest" description="Disordered" evidence="2">
    <location>
        <begin position="456"/>
        <end position="506"/>
    </location>
</feature>
<keyword evidence="4" id="KW-1185">Reference proteome</keyword>
<evidence type="ECO:0000256" key="2">
    <source>
        <dbReference type="SAM" id="MobiDB-lite"/>
    </source>
</evidence>
<dbReference type="Proteomes" id="UP000012174">
    <property type="component" value="Unassembled WGS sequence"/>
</dbReference>
<feature type="region of interest" description="Disordered" evidence="2">
    <location>
        <begin position="348"/>
        <end position="409"/>
    </location>
</feature>
<dbReference type="PANTHER" id="PTHR46007:SF8">
    <property type="entry name" value="C2H2-TYPE DOMAIN-CONTAINING PROTEIN"/>
    <property type="match status" value="1"/>
</dbReference>
<feature type="compositionally biased region" description="Polar residues" evidence="2">
    <location>
        <begin position="113"/>
        <end position="134"/>
    </location>
</feature>
<feature type="compositionally biased region" description="Low complexity" evidence="2">
    <location>
        <begin position="38"/>
        <end position="57"/>
    </location>
</feature>
<dbReference type="InterPro" id="IPR051647">
    <property type="entry name" value="Mediator_comp_sub12"/>
</dbReference>
<organism evidence="3 4">
    <name type="scientific">Eutypa lata (strain UCR-EL1)</name>
    <name type="common">Grapevine dieback disease fungus</name>
    <name type="synonym">Eutypa armeniacae</name>
    <dbReference type="NCBI Taxonomy" id="1287681"/>
    <lineage>
        <taxon>Eukaryota</taxon>
        <taxon>Fungi</taxon>
        <taxon>Dikarya</taxon>
        <taxon>Ascomycota</taxon>
        <taxon>Pezizomycotina</taxon>
        <taxon>Sordariomycetes</taxon>
        <taxon>Xylariomycetidae</taxon>
        <taxon>Xylariales</taxon>
        <taxon>Diatrypaceae</taxon>
        <taxon>Eutypa</taxon>
    </lineage>
</organism>
<name>M7STL7_EUTLA</name>
<evidence type="ECO:0000256" key="1">
    <source>
        <dbReference type="SAM" id="Coils"/>
    </source>
</evidence>
<sequence length="506" mass="55764">MAMDSCVLDEELFPGLMMADSQISELDLAPEKPRTAPTATRNKSRTTTAAAATATARHPNSSSSDRKPRRTTTTTTTTRLPKGPLPNSGSRKQQHRRVSPPEQPFMMGEEPPSVSNRQNNHNKNGSSSHDNTSDSWEEDDMVDARDLASYSPSYSPSTNNSYYTSSSPPPSYRSSNSNRNHYQQQQQQQPTTTATATATAEERLTHLARLCVAASGRLVTVARDNRHLAVEAGTRLDAYVLRPCLRAGAGFARTYCPEGLRALREAEAQVRRVVAGGVGGAGHRRGNSSSSGGGGGSGEARGLLSEKELLRLKDRLVEQDVLLRDWHLYSRRLMRERDILRKRLSSEGGELVPLPPGEGVGNDEVLEQQKQRRKRSRTPQFRTPCASAHGDGDGGGDGNGDGDRDGDAGIEENISRHATTATRQQQQQQQQKQQQQQLAEQLRQLQMIVDQLALHEVLNDENDGDDRYDYEKDYYGGRDSPAERDKKISQQPNADGGSDDEDWTML</sequence>
<dbReference type="KEGG" id="ela:UCREL1_5139"/>
<evidence type="ECO:0000313" key="4">
    <source>
        <dbReference type="Proteomes" id="UP000012174"/>
    </source>
</evidence>
<dbReference type="HOGENOM" id="CLU_538649_0_0_1"/>
<dbReference type="GO" id="GO:0045944">
    <property type="term" value="P:positive regulation of transcription by RNA polymerase II"/>
    <property type="evidence" value="ECO:0007669"/>
    <property type="project" value="TreeGrafter"/>
</dbReference>
<feature type="compositionally biased region" description="Acidic residues" evidence="2">
    <location>
        <begin position="497"/>
        <end position="506"/>
    </location>
</feature>
<reference evidence="4" key="1">
    <citation type="journal article" date="2013" name="Genome Announc.">
        <title>Draft genome sequence of the grapevine dieback fungus Eutypa lata UCR-EL1.</title>
        <authorList>
            <person name="Blanco-Ulate B."/>
            <person name="Rolshausen P.E."/>
            <person name="Cantu D."/>
        </authorList>
    </citation>
    <scope>NUCLEOTIDE SEQUENCE [LARGE SCALE GENOMIC DNA]</scope>
    <source>
        <strain evidence="4">UCR-EL1</strain>
    </source>
</reference>
<feature type="region of interest" description="Disordered" evidence="2">
    <location>
        <begin position="277"/>
        <end position="300"/>
    </location>
</feature>
<dbReference type="GO" id="GO:0003713">
    <property type="term" value="F:transcription coactivator activity"/>
    <property type="evidence" value="ECO:0007669"/>
    <property type="project" value="TreeGrafter"/>
</dbReference>
<dbReference type="OrthoDB" id="4757582at2759"/>
<dbReference type="AlphaFoldDB" id="M7STL7"/>
<feature type="region of interest" description="Disordered" evidence="2">
    <location>
        <begin position="24"/>
        <end position="195"/>
    </location>
</feature>